<dbReference type="SMART" id="SM00530">
    <property type="entry name" value="HTH_XRE"/>
    <property type="match status" value="1"/>
</dbReference>
<evidence type="ECO:0000313" key="3">
    <source>
        <dbReference type="Proteomes" id="UP000255355"/>
    </source>
</evidence>
<dbReference type="STRING" id="1210089.GCA_001613165_07921"/>
<dbReference type="Gene3D" id="1.10.260.40">
    <property type="entry name" value="lambda repressor-like DNA-binding domains"/>
    <property type="match status" value="1"/>
</dbReference>
<dbReference type="Pfam" id="PF13560">
    <property type="entry name" value="HTH_31"/>
    <property type="match status" value="1"/>
</dbReference>
<proteinExistence type="predicted"/>
<protein>
    <submittedName>
        <fullName evidence="2">Helix-turn-helix protein</fullName>
    </submittedName>
</protein>
<dbReference type="AlphaFoldDB" id="A0A370GGZ5"/>
<comment type="caution">
    <text evidence="2">The sequence shown here is derived from an EMBL/GenBank/DDBJ whole genome shotgun (WGS) entry which is preliminary data.</text>
</comment>
<dbReference type="EMBL" id="QQAZ01000026">
    <property type="protein sequence ID" value="RDI42516.1"/>
    <property type="molecule type" value="Genomic_DNA"/>
</dbReference>
<dbReference type="InterPro" id="IPR043917">
    <property type="entry name" value="DUF5753"/>
</dbReference>
<gene>
    <name evidence="2" type="ORF">DFR68_12654</name>
</gene>
<dbReference type="InterPro" id="IPR010982">
    <property type="entry name" value="Lambda_DNA-bd_dom_sf"/>
</dbReference>
<evidence type="ECO:0000313" key="2">
    <source>
        <dbReference type="EMBL" id="RDI42516.1"/>
    </source>
</evidence>
<dbReference type="PROSITE" id="PS50943">
    <property type="entry name" value="HTH_CROC1"/>
    <property type="match status" value="1"/>
</dbReference>
<accession>A0A370GGZ5</accession>
<sequence length="277" mass="31023">MSNVVAQAQAALGARLRELRRDARLTGRQLATGCGWHPTKVSHIENGRRRPSEADLLAWCRAVDNTLVYDDLVASLRNLRSMYLEWRRTLAAGHTHAQRQIGQEFRDARHIRWFEESIIPGILQTEAYARAILTGCLSVLPGVRDDVDAAVRQRTANRAVLRAGDRRFAFLIHEAALRRTVGDTPVMREQLTRLIDDIANPRLSLGVIPLSARWVCPTHGFTLFDRSSVTIETISAELTVTRPSEIAIYEDTFAAMNKVAIHGTNANTLIDNILQTI</sequence>
<dbReference type="Proteomes" id="UP000255355">
    <property type="component" value="Unassembled WGS sequence"/>
</dbReference>
<dbReference type="SUPFAM" id="SSF47413">
    <property type="entry name" value="lambda repressor-like DNA-binding domains"/>
    <property type="match status" value="1"/>
</dbReference>
<organism evidence="2 3">
    <name type="scientific">Nocardia mexicana</name>
    <dbReference type="NCBI Taxonomy" id="279262"/>
    <lineage>
        <taxon>Bacteria</taxon>
        <taxon>Bacillati</taxon>
        <taxon>Actinomycetota</taxon>
        <taxon>Actinomycetes</taxon>
        <taxon>Mycobacteriales</taxon>
        <taxon>Nocardiaceae</taxon>
        <taxon>Nocardia</taxon>
    </lineage>
</organism>
<name>A0A370GGZ5_9NOCA</name>
<evidence type="ECO:0000259" key="1">
    <source>
        <dbReference type="PROSITE" id="PS50943"/>
    </source>
</evidence>
<feature type="domain" description="HTH cro/C1-type" evidence="1">
    <location>
        <begin position="16"/>
        <end position="52"/>
    </location>
</feature>
<dbReference type="CDD" id="cd00093">
    <property type="entry name" value="HTH_XRE"/>
    <property type="match status" value="1"/>
</dbReference>
<reference evidence="2 3" key="1">
    <citation type="submission" date="2018-07" db="EMBL/GenBank/DDBJ databases">
        <title>Genomic Encyclopedia of Type Strains, Phase IV (KMG-IV): sequencing the most valuable type-strain genomes for metagenomic binning, comparative biology and taxonomic classification.</title>
        <authorList>
            <person name="Goeker M."/>
        </authorList>
    </citation>
    <scope>NUCLEOTIDE SEQUENCE [LARGE SCALE GENOMIC DNA]</scope>
    <source>
        <strain evidence="2 3">DSM 44952</strain>
    </source>
</reference>
<keyword evidence="3" id="KW-1185">Reference proteome</keyword>
<dbReference type="Pfam" id="PF19054">
    <property type="entry name" value="DUF5753"/>
    <property type="match status" value="1"/>
</dbReference>
<dbReference type="GO" id="GO:0003677">
    <property type="term" value="F:DNA binding"/>
    <property type="evidence" value="ECO:0007669"/>
    <property type="project" value="InterPro"/>
</dbReference>
<dbReference type="InterPro" id="IPR001387">
    <property type="entry name" value="Cro/C1-type_HTH"/>
</dbReference>